<organism evidence="2 3">
    <name type="scientific">Desulfosarcina widdelii</name>
    <dbReference type="NCBI Taxonomy" id="947919"/>
    <lineage>
        <taxon>Bacteria</taxon>
        <taxon>Pseudomonadati</taxon>
        <taxon>Thermodesulfobacteriota</taxon>
        <taxon>Desulfobacteria</taxon>
        <taxon>Desulfobacterales</taxon>
        <taxon>Desulfosarcinaceae</taxon>
        <taxon>Desulfosarcina</taxon>
    </lineage>
</organism>
<dbReference type="Proteomes" id="UP000427769">
    <property type="component" value="Chromosome"/>
</dbReference>
<gene>
    <name evidence="2" type="ORF">DSCW_11640</name>
</gene>
<dbReference type="AlphaFoldDB" id="A0A5K7ZBM5"/>
<sequence length="112" mass="12953">MAFFRRSDIPDSILVPMLMPVMAGDNIIVSFKYVDLFLQFIMIGPIVVAWQQSNVFSTGISHIIQEIRAPSRSAIYIYYVFSTVLKYTDFAWIFFGIFQTNFSRSISRTVFT</sequence>
<feature type="transmembrane region" description="Helical" evidence="1">
    <location>
        <begin position="37"/>
        <end position="64"/>
    </location>
</feature>
<name>A0A5K7ZBM5_9BACT</name>
<reference evidence="2 3" key="1">
    <citation type="submission" date="2019-11" db="EMBL/GenBank/DDBJ databases">
        <title>Comparative genomics of hydrocarbon-degrading Desulfosarcina strains.</title>
        <authorList>
            <person name="Watanabe M."/>
            <person name="Kojima H."/>
            <person name="Fukui M."/>
        </authorList>
    </citation>
    <scope>NUCLEOTIDE SEQUENCE [LARGE SCALE GENOMIC DNA]</scope>
    <source>
        <strain evidence="2 3">PP31</strain>
    </source>
</reference>
<protein>
    <submittedName>
        <fullName evidence="2">Uncharacterized protein</fullName>
    </submittedName>
</protein>
<evidence type="ECO:0000313" key="2">
    <source>
        <dbReference type="EMBL" id="BBO73747.1"/>
    </source>
</evidence>
<keyword evidence="1" id="KW-0472">Membrane</keyword>
<keyword evidence="3" id="KW-1185">Reference proteome</keyword>
<keyword evidence="1" id="KW-0812">Transmembrane</keyword>
<keyword evidence="1" id="KW-1133">Transmembrane helix</keyword>
<dbReference type="EMBL" id="AP021875">
    <property type="protein sequence ID" value="BBO73747.1"/>
    <property type="molecule type" value="Genomic_DNA"/>
</dbReference>
<evidence type="ECO:0000256" key="1">
    <source>
        <dbReference type="SAM" id="Phobius"/>
    </source>
</evidence>
<proteinExistence type="predicted"/>
<feature type="transmembrane region" description="Helical" evidence="1">
    <location>
        <begin position="76"/>
        <end position="98"/>
    </location>
</feature>
<accession>A0A5K7ZBM5</accession>
<evidence type="ECO:0000313" key="3">
    <source>
        <dbReference type="Proteomes" id="UP000427769"/>
    </source>
</evidence>
<dbReference type="KEGG" id="dwd:DSCW_11640"/>